<name>A0ABR4C6K8_9HELO</name>
<dbReference type="InterPro" id="IPR001878">
    <property type="entry name" value="Znf_CCHC"/>
</dbReference>
<keyword evidence="1" id="KW-0479">Metal-binding</keyword>
<reference evidence="4 5" key="1">
    <citation type="journal article" date="2024" name="Commun. Biol.">
        <title>Comparative genomic analysis of thermophilic fungi reveals convergent evolutionary adaptations and gene losses.</title>
        <authorList>
            <person name="Steindorff A.S."/>
            <person name="Aguilar-Pontes M.V."/>
            <person name="Robinson A.J."/>
            <person name="Andreopoulos B."/>
            <person name="LaButti K."/>
            <person name="Kuo A."/>
            <person name="Mondo S."/>
            <person name="Riley R."/>
            <person name="Otillar R."/>
            <person name="Haridas S."/>
            <person name="Lipzen A."/>
            <person name="Grimwood J."/>
            <person name="Schmutz J."/>
            <person name="Clum A."/>
            <person name="Reid I.D."/>
            <person name="Moisan M.C."/>
            <person name="Butler G."/>
            <person name="Nguyen T.T.M."/>
            <person name="Dewar K."/>
            <person name="Conant G."/>
            <person name="Drula E."/>
            <person name="Henrissat B."/>
            <person name="Hansel C."/>
            <person name="Singer S."/>
            <person name="Hutchinson M.I."/>
            <person name="de Vries R.P."/>
            <person name="Natvig D.O."/>
            <person name="Powell A.J."/>
            <person name="Tsang A."/>
            <person name="Grigoriev I.V."/>
        </authorList>
    </citation>
    <scope>NUCLEOTIDE SEQUENCE [LARGE SCALE GENOMIC DNA]</scope>
    <source>
        <strain evidence="4 5">CBS 494.80</strain>
    </source>
</reference>
<sequence length="515" mass="59996">MEREANTNSSAAMQTHVDTSIPSPGDEVLSAIRLLNKDEDNNLDFHFRETIETYPDEVNEETAMRKYIRDNCHEGVFFLDDDQERCKYGPAIHIPSRKYAGYRAPRQFTVSNGDRNFLFYSKKLSLRDVDRPRRDPDIIAAAHPSERGWNLARTHPRHISKLAQEVRDLIWKFVLTPQNGSRLQPMTVTSNWKTEYRKATICYRLPSGYEWRGTDALSTLKFIDAKDEDGPYKEIRPVHRAVIDATLLRTCKDLYAEGNVIIYGQNEWYFSMVNPYRHSSPPSLIRKGDKYEYIDPEILYPNPAEPEYPTTLAFALKQIKDQVPFHELIGCVYYDFFLRFLHTIGCRNAYEIKTLRFGGICNLHTCYTGPNCFKECCVDLVMYLRFYIPFIKIFCPNWHPEGRPKSQEEAMLPFFLDDVRKLSSLKNLQVIDEDTDECPEFAHPTVDWFKDRAAEKAREDRRGYFRMQILEAKAKEENIHCGFCGEGHVWANCYNLCKFCGEFGHFSKTCPNTDG</sequence>
<dbReference type="Gene3D" id="4.10.60.10">
    <property type="entry name" value="Zinc finger, CCHC-type"/>
    <property type="match status" value="1"/>
</dbReference>
<feature type="domain" description="CCHC-type" evidence="3">
    <location>
        <begin position="497"/>
        <end position="512"/>
    </location>
</feature>
<organism evidence="4 5">
    <name type="scientific">Oculimacula yallundae</name>
    <dbReference type="NCBI Taxonomy" id="86028"/>
    <lineage>
        <taxon>Eukaryota</taxon>
        <taxon>Fungi</taxon>
        <taxon>Dikarya</taxon>
        <taxon>Ascomycota</taxon>
        <taxon>Pezizomycotina</taxon>
        <taxon>Leotiomycetes</taxon>
        <taxon>Helotiales</taxon>
        <taxon>Ploettnerulaceae</taxon>
        <taxon>Oculimacula</taxon>
    </lineage>
</organism>
<keyword evidence="5" id="KW-1185">Reference proteome</keyword>
<dbReference type="Proteomes" id="UP001595075">
    <property type="component" value="Unassembled WGS sequence"/>
</dbReference>
<feature type="region of interest" description="Disordered" evidence="2">
    <location>
        <begin position="1"/>
        <end position="22"/>
    </location>
</feature>
<dbReference type="SUPFAM" id="SSF57756">
    <property type="entry name" value="Retrovirus zinc finger-like domains"/>
    <property type="match status" value="1"/>
</dbReference>
<gene>
    <name evidence="4" type="ORF">VTL71DRAFT_3219</name>
</gene>
<evidence type="ECO:0000256" key="2">
    <source>
        <dbReference type="SAM" id="MobiDB-lite"/>
    </source>
</evidence>
<evidence type="ECO:0000313" key="5">
    <source>
        <dbReference type="Proteomes" id="UP001595075"/>
    </source>
</evidence>
<evidence type="ECO:0000259" key="3">
    <source>
        <dbReference type="PROSITE" id="PS50158"/>
    </source>
</evidence>
<keyword evidence="1" id="KW-0862">Zinc</keyword>
<dbReference type="InterPro" id="IPR036875">
    <property type="entry name" value="Znf_CCHC_sf"/>
</dbReference>
<keyword evidence="1" id="KW-0863">Zinc-finger</keyword>
<dbReference type="EMBL" id="JAZHXI010000012">
    <property type="protein sequence ID" value="KAL2065549.1"/>
    <property type="molecule type" value="Genomic_DNA"/>
</dbReference>
<protein>
    <recommendedName>
        <fullName evidence="3">CCHC-type domain-containing protein</fullName>
    </recommendedName>
</protein>
<evidence type="ECO:0000256" key="1">
    <source>
        <dbReference type="PROSITE-ProRule" id="PRU00047"/>
    </source>
</evidence>
<comment type="caution">
    <text evidence="4">The sequence shown here is derived from an EMBL/GenBank/DDBJ whole genome shotgun (WGS) entry which is preliminary data.</text>
</comment>
<dbReference type="PROSITE" id="PS50158">
    <property type="entry name" value="ZF_CCHC"/>
    <property type="match status" value="1"/>
</dbReference>
<evidence type="ECO:0000313" key="4">
    <source>
        <dbReference type="EMBL" id="KAL2065549.1"/>
    </source>
</evidence>
<proteinExistence type="predicted"/>
<accession>A0ABR4C6K8</accession>